<evidence type="ECO:0000313" key="2">
    <source>
        <dbReference type="Proteomes" id="UP000326062"/>
    </source>
</evidence>
<reference evidence="1 2" key="1">
    <citation type="submission" date="2019-06" db="EMBL/GenBank/DDBJ databases">
        <title>Discovery of a novel chromosome fission-fusion reversal in muntjac.</title>
        <authorList>
            <person name="Mudd A.B."/>
            <person name="Bredeson J.V."/>
            <person name="Baum R."/>
            <person name="Hockemeyer D."/>
            <person name="Rokhsar D.S."/>
        </authorList>
    </citation>
    <scope>NUCLEOTIDE SEQUENCE [LARGE SCALE GENOMIC DNA]</scope>
    <source>
        <strain evidence="1">UCam_UCB_Mr</strain>
        <tissue evidence="1">Fibroblast cell line</tissue>
    </source>
</reference>
<dbReference type="EMBL" id="VCEB01000009">
    <property type="protein sequence ID" value="KAB0373359.1"/>
    <property type="molecule type" value="Genomic_DNA"/>
</dbReference>
<accession>A0A5N3XGZ3</accession>
<dbReference type="Proteomes" id="UP000326062">
    <property type="component" value="Chromosome 11"/>
</dbReference>
<organism evidence="1 2">
    <name type="scientific">Muntiacus reevesi</name>
    <name type="common">Reeves' muntjac</name>
    <name type="synonym">Cervus reevesi</name>
    <dbReference type="NCBI Taxonomy" id="9886"/>
    <lineage>
        <taxon>Eukaryota</taxon>
        <taxon>Metazoa</taxon>
        <taxon>Chordata</taxon>
        <taxon>Craniata</taxon>
        <taxon>Vertebrata</taxon>
        <taxon>Euteleostomi</taxon>
        <taxon>Mammalia</taxon>
        <taxon>Eutheria</taxon>
        <taxon>Laurasiatheria</taxon>
        <taxon>Artiodactyla</taxon>
        <taxon>Ruminantia</taxon>
        <taxon>Pecora</taxon>
        <taxon>Cervidae</taxon>
        <taxon>Muntiacinae</taxon>
        <taxon>Muntiacus</taxon>
    </lineage>
</organism>
<name>A0A5N3XGZ3_MUNRE</name>
<protein>
    <submittedName>
        <fullName evidence="1">Uncharacterized protein</fullName>
    </submittedName>
</protein>
<sequence>MKASQQSKRNIEAKCDIWRPESTTFSEDSNSDSNIEVVVETFCKPSPWFEGICHPAFASSQPVAKLLKSVAGLGRTKVSCSVCSSFPGLVHIPFPWSL</sequence>
<proteinExistence type="predicted"/>
<keyword evidence="2" id="KW-1185">Reference proteome</keyword>
<gene>
    <name evidence="1" type="ORF">FD755_015018</name>
</gene>
<dbReference type="AlphaFoldDB" id="A0A5N3XGZ3"/>
<comment type="caution">
    <text evidence="1">The sequence shown here is derived from an EMBL/GenBank/DDBJ whole genome shotgun (WGS) entry which is preliminary data.</text>
</comment>
<evidence type="ECO:0000313" key="1">
    <source>
        <dbReference type="EMBL" id="KAB0373359.1"/>
    </source>
</evidence>